<protein>
    <recommendedName>
        <fullName evidence="10">Glucose starvation modulator protein 1</fullName>
    </recommendedName>
</protein>
<evidence type="ECO:0000256" key="6">
    <source>
        <dbReference type="ARBA" id="ARBA00023125"/>
    </source>
</evidence>
<feature type="domain" description="Zn(2)-C6 fungal-type" evidence="12">
    <location>
        <begin position="19"/>
        <end position="48"/>
    </location>
</feature>
<dbReference type="GO" id="GO:0000977">
    <property type="term" value="F:RNA polymerase II transcription regulatory region sequence-specific DNA binding"/>
    <property type="evidence" value="ECO:0007669"/>
    <property type="project" value="TreeGrafter"/>
</dbReference>
<keyword evidence="8" id="KW-0539">Nucleus</keyword>
<feature type="compositionally biased region" description="Low complexity" evidence="11">
    <location>
        <begin position="79"/>
        <end position="91"/>
    </location>
</feature>
<keyword evidence="5" id="KW-0805">Transcription regulation</keyword>
<dbReference type="Pfam" id="PF00172">
    <property type="entry name" value="Zn_clus"/>
    <property type="match status" value="1"/>
</dbReference>
<dbReference type="InterPro" id="IPR050335">
    <property type="entry name" value="ERT1_acuK_gluconeogen_tf"/>
</dbReference>
<dbReference type="PANTHER" id="PTHR47659">
    <property type="entry name" value="ZN(II)2CYS6 TRANSCRIPTION FACTOR (EUROFUNG)-RELATED"/>
    <property type="match status" value="1"/>
</dbReference>
<dbReference type="PROSITE" id="PS50048">
    <property type="entry name" value="ZN2_CY6_FUNGAL_2"/>
    <property type="match status" value="1"/>
</dbReference>
<dbReference type="HOGENOM" id="CLU_010748_2_2_1"/>
<dbReference type="eggNOG" id="ENOG502R2ZP">
    <property type="taxonomic scope" value="Eukaryota"/>
</dbReference>
<dbReference type="Proteomes" id="UP000011777">
    <property type="component" value="Unassembled WGS sequence"/>
</dbReference>
<evidence type="ECO:0000259" key="12">
    <source>
        <dbReference type="PROSITE" id="PS50048"/>
    </source>
</evidence>
<proteinExistence type="inferred from homology"/>
<dbReference type="Gene3D" id="4.10.240.10">
    <property type="entry name" value="Zn(2)-C6 fungal-type DNA-binding domain"/>
    <property type="match status" value="1"/>
</dbReference>
<dbReference type="STRING" id="1245528.M3JS90"/>
<feature type="region of interest" description="Disordered" evidence="11">
    <location>
        <begin position="60"/>
        <end position="101"/>
    </location>
</feature>
<dbReference type="GO" id="GO:0005634">
    <property type="term" value="C:nucleus"/>
    <property type="evidence" value="ECO:0007669"/>
    <property type="project" value="UniProtKB-SubCell"/>
</dbReference>
<keyword evidence="4" id="KW-0862">Zinc</keyword>
<comment type="function">
    <text evidence="9">Transcription factor which regulates nonfermentable carbon utilization.</text>
</comment>
<dbReference type="InterPro" id="IPR036864">
    <property type="entry name" value="Zn2-C6_fun-type_DNA-bd_sf"/>
</dbReference>
<evidence type="ECO:0000256" key="5">
    <source>
        <dbReference type="ARBA" id="ARBA00023015"/>
    </source>
</evidence>
<dbReference type="OMA" id="FCHEKHL"/>
<dbReference type="SUPFAM" id="SSF55785">
    <property type="entry name" value="PYP-like sensor domain (PAS domain)"/>
    <property type="match status" value="1"/>
</dbReference>
<evidence type="ECO:0000313" key="14">
    <source>
        <dbReference type="EMBL" id="EMG45655.1"/>
    </source>
</evidence>
<dbReference type="SUPFAM" id="SSF57701">
    <property type="entry name" value="Zn2/Cys6 DNA-binding domain"/>
    <property type="match status" value="1"/>
</dbReference>
<keyword evidence="6" id="KW-0238">DNA-binding</keyword>
<dbReference type="InterPro" id="IPR000014">
    <property type="entry name" value="PAS"/>
</dbReference>
<feature type="domain" description="PAS" evidence="13">
    <location>
        <begin position="470"/>
        <end position="526"/>
    </location>
</feature>
<dbReference type="SMART" id="SM00066">
    <property type="entry name" value="GAL4"/>
    <property type="match status" value="1"/>
</dbReference>
<accession>M3JS90</accession>
<evidence type="ECO:0000256" key="1">
    <source>
        <dbReference type="ARBA" id="ARBA00004123"/>
    </source>
</evidence>
<dbReference type="InterPro" id="IPR056751">
    <property type="entry name" value="PAS_13"/>
</dbReference>
<evidence type="ECO:0000256" key="11">
    <source>
        <dbReference type="SAM" id="MobiDB-lite"/>
    </source>
</evidence>
<dbReference type="GO" id="GO:0000981">
    <property type="term" value="F:DNA-binding transcription factor activity, RNA polymerase II-specific"/>
    <property type="evidence" value="ECO:0007669"/>
    <property type="project" value="InterPro"/>
</dbReference>
<sequence length="588" mass="66132">MTKRLTPQEKQNRKPAIRACVFCHQKHLQCSNERPCKNCVKRNIGHECQDIVRKRVKYLTGNNNANGKQSTPSKKKLKSTPMSSTSSSPPLSDQPPALKTEVPQPTIPLVEALPLGLNLGNGTTTMSNSSTTNQQIKDILEVPPHINESSSIINPNLANPNANTAFTPETLMMPDPLQFHTTTMLNTTTDVLNKLLTDHYETESLLSANNSTSGTNNNNNNHHGSLSNSIHNDNLLSSVTPRANGHHFNSNYLNEEYLKLGDILLNSKPVSPSPSNTSASEYNSNTLSPTTFGYISGINFEDINQSKKKVVQKLKDSRPFISLGYTEDSTLRLNEGNINSTQTEDFLDHNTGDKLRNHGDGNPIINFTTKFTTDYVSPLVTNNLYQSVGDIYSYQIMNYEYPDSYHALTKFLKERFAGNDLSVEDRKEKRAKLLVILKLIASYRPTFIAAHKSLLKPQDLLFLEMSLQRSLLDYKKLVELSSSPSIMWRRTGEIIYISEEMGLLIGYSPLEILEKRFFIFSLMPDEEIITYFKFFKNIAVNDLQSSIAIKIKLINKTGNLIEFCTVLTIKRDIFDIPMLIVGQFLPVL</sequence>
<feature type="compositionally biased region" description="Polar residues" evidence="11">
    <location>
        <begin position="60"/>
        <end position="69"/>
    </location>
</feature>
<organism evidence="14 15">
    <name type="scientific">Candida maltosa (strain Xu316)</name>
    <name type="common">Yeast</name>
    <dbReference type="NCBI Taxonomy" id="1245528"/>
    <lineage>
        <taxon>Eukaryota</taxon>
        <taxon>Fungi</taxon>
        <taxon>Dikarya</taxon>
        <taxon>Ascomycota</taxon>
        <taxon>Saccharomycotina</taxon>
        <taxon>Pichiomycetes</taxon>
        <taxon>Debaryomycetaceae</taxon>
        <taxon>Candida/Lodderomyces clade</taxon>
        <taxon>Candida</taxon>
    </lineage>
</organism>
<feature type="region of interest" description="Disordered" evidence="11">
    <location>
        <begin position="207"/>
        <end position="228"/>
    </location>
</feature>
<dbReference type="SMART" id="SM00091">
    <property type="entry name" value="PAS"/>
    <property type="match status" value="1"/>
</dbReference>
<name>M3JS90_CANMX</name>
<comment type="caution">
    <text evidence="14">The sequence shown here is derived from an EMBL/GenBank/DDBJ whole genome shotgun (WGS) entry which is preliminary data.</text>
</comment>
<dbReference type="PROSITE" id="PS50112">
    <property type="entry name" value="PAS"/>
    <property type="match status" value="1"/>
</dbReference>
<dbReference type="CDD" id="cd00130">
    <property type="entry name" value="PAS"/>
    <property type="match status" value="1"/>
</dbReference>
<evidence type="ECO:0000256" key="8">
    <source>
        <dbReference type="ARBA" id="ARBA00023242"/>
    </source>
</evidence>
<reference evidence="14 15" key="1">
    <citation type="submission" date="2013-02" db="EMBL/GenBank/DDBJ databases">
        <title>Genome sequence of Candida maltosa Xu316, a potential industrial strain for xylitol and ethanol production.</title>
        <authorList>
            <person name="Yu J."/>
            <person name="Wang Q."/>
            <person name="Geng X."/>
            <person name="Bao W."/>
            <person name="He P."/>
            <person name="Cai J."/>
        </authorList>
    </citation>
    <scope>NUCLEOTIDE SEQUENCE [LARGE SCALE GENOMIC DNA]</scope>
    <source>
        <strain evidence="15">Xu316</strain>
    </source>
</reference>
<dbReference type="PANTHER" id="PTHR47659:SF8">
    <property type="entry name" value="GLUCOSE STARVATION MODULATOR PROTEIN 1"/>
    <property type="match status" value="1"/>
</dbReference>
<gene>
    <name evidence="14" type="ORF">G210_4155</name>
</gene>
<evidence type="ECO:0000256" key="4">
    <source>
        <dbReference type="ARBA" id="ARBA00022833"/>
    </source>
</evidence>
<keyword evidence="7" id="KW-0804">Transcription</keyword>
<evidence type="ECO:0000259" key="13">
    <source>
        <dbReference type="PROSITE" id="PS50112"/>
    </source>
</evidence>
<keyword evidence="3" id="KW-0479">Metal-binding</keyword>
<evidence type="ECO:0000256" key="9">
    <source>
        <dbReference type="ARBA" id="ARBA00037336"/>
    </source>
</evidence>
<dbReference type="Pfam" id="PF24990">
    <property type="entry name" value="PAS_13"/>
    <property type="match status" value="2"/>
</dbReference>
<evidence type="ECO:0000256" key="7">
    <source>
        <dbReference type="ARBA" id="ARBA00023163"/>
    </source>
</evidence>
<keyword evidence="15" id="KW-1185">Reference proteome</keyword>
<comment type="subcellular location">
    <subcellularLocation>
        <location evidence="1">Nucleus</location>
    </subcellularLocation>
</comment>
<dbReference type="PROSITE" id="PS00463">
    <property type="entry name" value="ZN2_CY6_FUNGAL_1"/>
    <property type="match status" value="1"/>
</dbReference>
<dbReference type="OrthoDB" id="2538135at2759"/>
<dbReference type="GO" id="GO:0008270">
    <property type="term" value="F:zinc ion binding"/>
    <property type="evidence" value="ECO:0007669"/>
    <property type="project" value="InterPro"/>
</dbReference>
<dbReference type="CDD" id="cd00067">
    <property type="entry name" value="GAL4"/>
    <property type="match status" value="1"/>
</dbReference>
<dbReference type="InterPro" id="IPR001138">
    <property type="entry name" value="Zn2Cys6_DnaBD"/>
</dbReference>
<evidence type="ECO:0000256" key="10">
    <source>
        <dbReference type="ARBA" id="ARBA00039294"/>
    </source>
</evidence>
<dbReference type="EMBL" id="AOGT01002399">
    <property type="protein sequence ID" value="EMG45655.1"/>
    <property type="molecule type" value="Genomic_DNA"/>
</dbReference>
<evidence type="ECO:0000313" key="15">
    <source>
        <dbReference type="Proteomes" id="UP000011777"/>
    </source>
</evidence>
<dbReference type="InterPro" id="IPR035965">
    <property type="entry name" value="PAS-like_dom_sf"/>
</dbReference>
<evidence type="ECO:0000256" key="2">
    <source>
        <dbReference type="ARBA" id="ARBA00010855"/>
    </source>
</evidence>
<dbReference type="AlphaFoldDB" id="M3JS90"/>
<dbReference type="GO" id="GO:0009267">
    <property type="term" value="P:cellular response to starvation"/>
    <property type="evidence" value="ECO:0007669"/>
    <property type="project" value="TreeGrafter"/>
</dbReference>
<comment type="similarity">
    <text evidence="2">Belongs to the ERT1/acuK family.</text>
</comment>
<evidence type="ECO:0000256" key="3">
    <source>
        <dbReference type="ARBA" id="ARBA00022723"/>
    </source>
</evidence>